<feature type="region of interest" description="Disordered" evidence="1">
    <location>
        <begin position="274"/>
        <end position="336"/>
    </location>
</feature>
<dbReference type="EMBL" id="JACHXU010000013">
    <property type="protein sequence ID" value="MBB3208013.1"/>
    <property type="molecule type" value="Genomic_DNA"/>
</dbReference>
<proteinExistence type="predicted"/>
<dbReference type="GO" id="GO:0009288">
    <property type="term" value="C:bacterial-type flagellum"/>
    <property type="evidence" value="ECO:0007669"/>
    <property type="project" value="InterPro"/>
</dbReference>
<dbReference type="InterPro" id="IPR032779">
    <property type="entry name" value="FliG_M"/>
</dbReference>
<dbReference type="Pfam" id="PF01706">
    <property type="entry name" value="FliG_C"/>
    <property type="match status" value="1"/>
</dbReference>
<dbReference type="GO" id="GO:0071973">
    <property type="term" value="P:bacterial-type flagellum-dependent cell motility"/>
    <property type="evidence" value="ECO:0007669"/>
    <property type="project" value="InterPro"/>
</dbReference>
<feature type="compositionally biased region" description="Basic and acidic residues" evidence="1">
    <location>
        <begin position="303"/>
        <end position="315"/>
    </location>
</feature>
<feature type="compositionally biased region" description="Polar residues" evidence="1">
    <location>
        <begin position="317"/>
        <end position="336"/>
    </location>
</feature>
<comment type="caution">
    <text evidence="4">The sequence shown here is derived from an EMBL/GenBank/DDBJ whole genome shotgun (WGS) entry which is preliminary data.</text>
</comment>
<organism evidence="4 5">
    <name type="scientific">Aporhodopirellula rubra</name>
    <dbReference type="NCBI Taxonomy" id="980271"/>
    <lineage>
        <taxon>Bacteria</taxon>
        <taxon>Pseudomonadati</taxon>
        <taxon>Planctomycetota</taxon>
        <taxon>Planctomycetia</taxon>
        <taxon>Pirellulales</taxon>
        <taxon>Pirellulaceae</taxon>
        <taxon>Aporhodopirellula</taxon>
    </lineage>
</organism>
<dbReference type="PANTHER" id="PTHR30534:SF0">
    <property type="entry name" value="FLAGELLAR MOTOR SWITCH PROTEIN FLIG"/>
    <property type="match status" value="1"/>
</dbReference>
<feature type="compositionally biased region" description="Polar residues" evidence="1">
    <location>
        <begin position="81"/>
        <end position="95"/>
    </location>
</feature>
<feature type="compositionally biased region" description="Polar residues" evidence="1">
    <location>
        <begin position="128"/>
        <end position="143"/>
    </location>
</feature>
<feature type="domain" description="Flagellar motor switch protein FliG middle" evidence="3">
    <location>
        <begin position="156"/>
        <end position="227"/>
    </location>
</feature>
<dbReference type="GO" id="GO:0006935">
    <property type="term" value="P:chemotaxis"/>
    <property type="evidence" value="ECO:0007669"/>
    <property type="project" value="InterPro"/>
</dbReference>
<feature type="compositionally biased region" description="Basic and acidic residues" evidence="1">
    <location>
        <begin position="111"/>
        <end position="126"/>
    </location>
</feature>
<evidence type="ECO:0000313" key="5">
    <source>
        <dbReference type="Proteomes" id="UP000536179"/>
    </source>
</evidence>
<evidence type="ECO:0000259" key="3">
    <source>
        <dbReference type="Pfam" id="PF14841"/>
    </source>
</evidence>
<keyword evidence="4" id="KW-0969">Cilium</keyword>
<sequence>MNSVASTAENEARRAASLRRIAIVLQDLPKSIAKSLLADLSPEARQRIRHEVANLIDVDPMERRRALESFTGSLRRGAARQQDTAPSNGTDEITLSHSAHAAAAYQPHLAGTREKGTRENGGRENSARAASNHSPQNHDSPSAQSLEFLGEVSDEDLLSLLKDEHPQTKAVVLSQIAPSRAAALLPRLGPAQRQDLLTRIGRLHTLPEEMLSDLASSFRSRVERMTTTRSPNPLQSLIDAYGAGQPIDPATAASHVPSSAAAVSPRLQAILAEMPSSTPPNKNNHSEASPASHVSTDDTQESAADRLRRITRDEPNAPTSNASEPQAATSASNANRGLSTDEIHQELVKLPPRKLCEALGRVETRSAILALCGLPNKVADAAIGCLPRAQANQVRQRLMAVGSLEIRDIDRAKEAVAAAAQISTQLSSPATPTVGVPQPRVAVAM</sequence>
<reference evidence="4 5" key="1">
    <citation type="submission" date="2020-08" db="EMBL/GenBank/DDBJ databases">
        <title>Genomic Encyclopedia of Type Strains, Phase III (KMG-III): the genomes of soil and plant-associated and newly described type strains.</title>
        <authorList>
            <person name="Whitman W."/>
        </authorList>
    </citation>
    <scope>NUCLEOTIDE SEQUENCE [LARGE SCALE GENOMIC DNA]</scope>
    <source>
        <strain evidence="4 5">CECT 8075</strain>
    </source>
</reference>
<dbReference type="AlphaFoldDB" id="A0A7W5H759"/>
<dbReference type="InterPro" id="IPR023087">
    <property type="entry name" value="Flg_Motor_Flig_C"/>
</dbReference>
<accession>A0A7W5H759</accession>
<keyword evidence="5" id="KW-1185">Reference proteome</keyword>
<feature type="domain" description="Flagellar motor switch protein FliG C-terminal" evidence="2">
    <location>
        <begin position="346"/>
        <end position="420"/>
    </location>
</feature>
<dbReference type="InterPro" id="IPR000090">
    <property type="entry name" value="Flg_Motor_Flig"/>
</dbReference>
<dbReference type="GO" id="GO:0003774">
    <property type="term" value="F:cytoskeletal motor activity"/>
    <property type="evidence" value="ECO:0007669"/>
    <property type="project" value="InterPro"/>
</dbReference>
<keyword evidence="4" id="KW-0282">Flagellum</keyword>
<dbReference type="Proteomes" id="UP000536179">
    <property type="component" value="Unassembled WGS sequence"/>
</dbReference>
<dbReference type="Gene3D" id="1.10.220.30">
    <property type="match status" value="3"/>
</dbReference>
<dbReference type="RefSeq" id="WP_184306261.1">
    <property type="nucleotide sequence ID" value="NZ_JACHXU010000013.1"/>
</dbReference>
<feature type="compositionally biased region" description="Polar residues" evidence="1">
    <location>
        <begin position="275"/>
        <end position="294"/>
    </location>
</feature>
<protein>
    <submittedName>
        <fullName evidence="4">Flagellar motor switch protein FliG</fullName>
    </submittedName>
</protein>
<evidence type="ECO:0000313" key="4">
    <source>
        <dbReference type="EMBL" id="MBB3208013.1"/>
    </source>
</evidence>
<dbReference type="InterPro" id="IPR011002">
    <property type="entry name" value="FliG_a-hlx"/>
</dbReference>
<keyword evidence="4" id="KW-0966">Cell projection</keyword>
<dbReference type="PANTHER" id="PTHR30534">
    <property type="entry name" value="FLAGELLAR MOTOR SWITCH PROTEIN FLIG"/>
    <property type="match status" value="1"/>
</dbReference>
<evidence type="ECO:0000259" key="2">
    <source>
        <dbReference type="Pfam" id="PF01706"/>
    </source>
</evidence>
<dbReference type="Pfam" id="PF14841">
    <property type="entry name" value="FliG_M"/>
    <property type="match status" value="1"/>
</dbReference>
<evidence type="ECO:0000256" key="1">
    <source>
        <dbReference type="SAM" id="MobiDB-lite"/>
    </source>
</evidence>
<name>A0A7W5H759_9BACT</name>
<dbReference type="SUPFAM" id="SSF48029">
    <property type="entry name" value="FliG"/>
    <property type="match status" value="3"/>
</dbReference>
<gene>
    <name evidence="4" type="ORF">FHS27_003840</name>
</gene>
<feature type="region of interest" description="Disordered" evidence="1">
    <location>
        <begin position="70"/>
        <end position="143"/>
    </location>
</feature>